<dbReference type="Pfam" id="PF03402">
    <property type="entry name" value="V1R"/>
    <property type="match status" value="1"/>
</dbReference>
<evidence type="ECO:0000256" key="6">
    <source>
        <dbReference type="ARBA" id="ARBA00022989"/>
    </source>
</evidence>
<evidence type="ECO:0000256" key="10">
    <source>
        <dbReference type="ARBA" id="ARBA00023224"/>
    </source>
</evidence>
<keyword evidence="13" id="KW-1185">Reference proteome</keyword>
<dbReference type="PRINTS" id="PR01534">
    <property type="entry name" value="VOMERONASL1R"/>
</dbReference>
<feature type="transmembrane region" description="Helical" evidence="11">
    <location>
        <begin position="49"/>
        <end position="70"/>
    </location>
</feature>
<dbReference type="SUPFAM" id="SSF81321">
    <property type="entry name" value="Family A G protein-coupled receptor-like"/>
    <property type="match status" value="1"/>
</dbReference>
<comment type="similarity">
    <text evidence="2 11">Belongs to the G-protein coupled receptor 1 family.</text>
</comment>
<name>A0ABM0J170_ECHTE</name>
<dbReference type="Proteomes" id="UP000694863">
    <property type="component" value="Unplaced"/>
</dbReference>
<evidence type="ECO:0000256" key="5">
    <source>
        <dbReference type="ARBA" id="ARBA00022692"/>
    </source>
</evidence>
<proteinExistence type="inferred from homology"/>
<evidence type="ECO:0000256" key="1">
    <source>
        <dbReference type="ARBA" id="ARBA00004651"/>
    </source>
</evidence>
<feature type="transmembrane region" description="Helical" evidence="11">
    <location>
        <begin position="128"/>
        <end position="151"/>
    </location>
</feature>
<protein>
    <recommendedName>
        <fullName evidence="11">Vomeronasal type-1 receptor</fullName>
    </recommendedName>
</protein>
<feature type="transmembrane region" description="Helical" evidence="11">
    <location>
        <begin position="268"/>
        <end position="289"/>
    </location>
</feature>
<keyword evidence="10 11" id="KW-0807">Transducer</keyword>
<dbReference type="RefSeq" id="XP_004712585.1">
    <property type="nucleotide sequence ID" value="XM_004712528.1"/>
</dbReference>
<dbReference type="InterPro" id="IPR017452">
    <property type="entry name" value="GPCR_Rhodpsn_7TM"/>
</dbReference>
<keyword evidence="3 11" id="KW-1003">Cell membrane</keyword>
<keyword evidence="4 11" id="KW-0589">Pheromone response</keyword>
<dbReference type="Gene3D" id="1.20.1070.10">
    <property type="entry name" value="Rhodopsin 7-helix transmembrane proteins"/>
    <property type="match status" value="1"/>
</dbReference>
<evidence type="ECO:0000259" key="12">
    <source>
        <dbReference type="PROSITE" id="PS50262"/>
    </source>
</evidence>
<keyword evidence="9 11" id="KW-0675">Receptor</keyword>
<reference evidence="14" key="1">
    <citation type="submission" date="2025-08" db="UniProtKB">
        <authorList>
            <consortium name="RefSeq"/>
        </authorList>
    </citation>
    <scope>IDENTIFICATION</scope>
</reference>
<feature type="transmembrane region" description="Helical" evidence="11">
    <location>
        <begin position="238"/>
        <end position="262"/>
    </location>
</feature>
<evidence type="ECO:0000256" key="3">
    <source>
        <dbReference type="ARBA" id="ARBA00022475"/>
    </source>
</evidence>
<keyword evidence="5 11" id="KW-0812">Transmembrane</keyword>
<accession>A0ABM0J170</accession>
<evidence type="ECO:0000313" key="13">
    <source>
        <dbReference type="Proteomes" id="UP000694863"/>
    </source>
</evidence>
<feature type="transmembrane region" description="Helical" evidence="11">
    <location>
        <begin position="90"/>
        <end position="108"/>
    </location>
</feature>
<evidence type="ECO:0000256" key="7">
    <source>
        <dbReference type="ARBA" id="ARBA00023040"/>
    </source>
</evidence>
<dbReference type="InterPro" id="IPR004072">
    <property type="entry name" value="Vmron_rcpt_1"/>
</dbReference>
<evidence type="ECO:0000256" key="8">
    <source>
        <dbReference type="ARBA" id="ARBA00023136"/>
    </source>
</evidence>
<gene>
    <name evidence="14" type="primary">LOC101660810</name>
</gene>
<dbReference type="PANTHER" id="PTHR24062">
    <property type="entry name" value="VOMERONASAL TYPE-1 RECEPTOR"/>
    <property type="match status" value="1"/>
</dbReference>
<feature type="domain" description="G-protein coupled receptors family 1 profile" evidence="12">
    <location>
        <begin position="22"/>
        <end position="288"/>
    </location>
</feature>
<evidence type="ECO:0000313" key="14">
    <source>
        <dbReference type="RefSeq" id="XP_004712585.1"/>
    </source>
</evidence>
<keyword evidence="7 11" id="KW-0297">G-protein coupled receptor</keyword>
<evidence type="ECO:0000256" key="2">
    <source>
        <dbReference type="ARBA" id="ARBA00010663"/>
    </source>
</evidence>
<organism evidence="13 14">
    <name type="scientific">Echinops telfairi</name>
    <name type="common">Lesser hedgehog tenrec</name>
    <dbReference type="NCBI Taxonomy" id="9371"/>
    <lineage>
        <taxon>Eukaryota</taxon>
        <taxon>Metazoa</taxon>
        <taxon>Chordata</taxon>
        <taxon>Craniata</taxon>
        <taxon>Vertebrata</taxon>
        <taxon>Euteleostomi</taxon>
        <taxon>Mammalia</taxon>
        <taxon>Eutheria</taxon>
        <taxon>Afrotheria</taxon>
        <taxon>Tenrecidae</taxon>
        <taxon>Tenrecinae</taxon>
        <taxon>Echinops</taxon>
    </lineage>
</organism>
<evidence type="ECO:0000256" key="9">
    <source>
        <dbReference type="ARBA" id="ARBA00023170"/>
    </source>
</evidence>
<dbReference type="PROSITE" id="PS50262">
    <property type="entry name" value="G_PROTEIN_RECEP_F1_2"/>
    <property type="match status" value="1"/>
</dbReference>
<dbReference type="GeneID" id="101660810"/>
<evidence type="ECO:0000256" key="11">
    <source>
        <dbReference type="RuleBase" id="RU364061"/>
    </source>
</evidence>
<keyword evidence="6 11" id="KW-1133">Transmembrane helix</keyword>
<feature type="transmembrane region" description="Helical" evidence="11">
    <location>
        <begin position="6"/>
        <end position="28"/>
    </location>
</feature>
<keyword evidence="8 11" id="KW-0472">Membrane</keyword>
<sequence length="302" mass="34518">MNRSNFINAIIALSLIGPGLGGNFFMFVEHVCAFIRGPEKKNINLIMMHLAFTNAMSLCVKGISDVIPVFHLSNFLDSVGCKTVIYLGRVARGLSICTTCLLSVVQAITISPRTTPWTKLKLRTAGQLLFCLLIFWTFNTLTSCNLLYYIASVKNMNRSEVSQHIGYCYLLPSTQIVRWLFLILMAVRDIVFQSLMGWSSAYMVDCLYTHHKRVLYLQNSRLIQKSKTRPEIRATQSILILTACFLFFYWTDFIFSFYLGFFSTFDPIILNIKIFLTLGYASLSPFVLISRNFHVDNCWPAH</sequence>
<evidence type="ECO:0000256" key="4">
    <source>
        <dbReference type="ARBA" id="ARBA00022507"/>
    </source>
</evidence>
<comment type="subcellular location">
    <subcellularLocation>
        <location evidence="1 11">Cell membrane</location>
        <topology evidence="1 11">Multi-pass membrane protein</topology>
    </subcellularLocation>
</comment>